<dbReference type="EMBL" id="BOMV01000001">
    <property type="protein sequence ID" value="GIE92743.1"/>
    <property type="molecule type" value="Genomic_DNA"/>
</dbReference>
<dbReference type="GO" id="GO:0003677">
    <property type="term" value="F:DNA binding"/>
    <property type="evidence" value="ECO:0007669"/>
    <property type="project" value="UniProtKB-KW"/>
</dbReference>
<proteinExistence type="predicted"/>
<accession>A0A919JQ89</accession>
<reference evidence="7" key="1">
    <citation type="submission" date="2021-01" db="EMBL/GenBank/DDBJ databases">
        <title>Whole genome shotgun sequence of Actinoplanes rishiriensis NBRC 108556.</title>
        <authorList>
            <person name="Komaki H."/>
            <person name="Tamura T."/>
        </authorList>
    </citation>
    <scope>NUCLEOTIDE SEQUENCE</scope>
    <source>
        <strain evidence="7">NBRC 108556</strain>
    </source>
</reference>
<dbReference type="InterPro" id="IPR000551">
    <property type="entry name" value="MerR-type_HTH_dom"/>
</dbReference>
<evidence type="ECO:0000256" key="5">
    <source>
        <dbReference type="SAM" id="MobiDB-lite"/>
    </source>
</evidence>
<dbReference type="SMART" id="SM00422">
    <property type="entry name" value="HTH_MERR"/>
    <property type="match status" value="1"/>
</dbReference>
<sequence>MRNYEAAGVLPAAGRTASGYRVYTERHAGALAAFLALVPAYGYPAARTVMWAVHRGDLDAAFQAIDAGHAQLTRDRQTLDAVESAVGLLLDRPPADRPDRPLPVGAVAHRLGVTAAALRKWERAGILTPQRDRAGYRVYRVADVRDAELAHLLRRGGYPLAHIATVVRHVQEAGGAEPLAASLADWRRRLTARGRAMLTAAARLDTYLAAEPPAGDPGAEKPGRGSAA</sequence>
<dbReference type="Pfam" id="PF13411">
    <property type="entry name" value="MerR_1"/>
    <property type="match status" value="1"/>
</dbReference>
<keyword evidence="1" id="KW-0678">Repressor</keyword>
<evidence type="ECO:0000256" key="3">
    <source>
        <dbReference type="ARBA" id="ARBA00023125"/>
    </source>
</evidence>
<dbReference type="InterPro" id="IPR009061">
    <property type="entry name" value="DNA-bd_dom_put_sf"/>
</dbReference>
<dbReference type="Proteomes" id="UP000636960">
    <property type="component" value="Unassembled WGS sequence"/>
</dbReference>
<evidence type="ECO:0000313" key="8">
    <source>
        <dbReference type="Proteomes" id="UP000636960"/>
    </source>
</evidence>
<gene>
    <name evidence="7" type="ORF">Ari01nite_02080</name>
</gene>
<protein>
    <submittedName>
        <fullName evidence="7">MerR family transcriptional regulator</fullName>
    </submittedName>
</protein>
<feature type="domain" description="HTH merR-type" evidence="6">
    <location>
        <begin position="101"/>
        <end position="169"/>
    </location>
</feature>
<keyword evidence="4" id="KW-0804">Transcription</keyword>
<dbReference type="Gene3D" id="1.10.1660.10">
    <property type="match status" value="2"/>
</dbReference>
<dbReference type="AlphaFoldDB" id="A0A919JQ89"/>
<dbReference type="GO" id="GO:0003700">
    <property type="term" value="F:DNA-binding transcription factor activity"/>
    <property type="evidence" value="ECO:0007669"/>
    <property type="project" value="InterPro"/>
</dbReference>
<feature type="region of interest" description="Disordered" evidence="5">
    <location>
        <begin position="209"/>
        <end position="228"/>
    </location>
</feature>
<keyword evidence="8" id="KW-1185">Reference proteome</keyword>
<evidence type="ECO:0000256" key="2">
    <source>
        <dbReference type="ARBA" id="ARBA00023015"/>
    </source>
</evidence>
<feature type="compositionally biased region" description="Basic and acidic residues" evidence="5">
    <location>
        <begin position="218"/>
        <end position="228"/>
    </location>
</feature>
<evidence type="ECO:0000313" key="7">
    <source>
        <dbReference type="EMBL" id="GIE92743.1"/>
    </source>
</evidence>
<comment type="caution">
    <text evidence="7">The sequence shown here is derived from an EMBL/GenBank/DDBJ whole genome shotgun (WGS) entry which is preliminary data.</text>
</comment>
<dbReference type="SUPFAM" id="SSF46955">
    <property type="entry name" value="Putative DNA-binding domain"/>
    <property type="match status" value="2"/>
</dbReference>
<feature type="domain" description="HTH merR-type" evidence="6">
    <location>
        <begin position="1"/>
        <end position="27"/>
    </location>
</feature>
<dbReference type="PANTHER" id="PTHR30204">
    <property type="entry name" value="REDOX-CYCLING DRUG-SENSING TRANSCRIPTIONAL ACTIVATOR SOXR"/>
    <property type="match status" value="1"/>
</dbReference>
<dbReference type="PROSITE" id="PS00552">
    <property type="entry name" value="HTH_MERR_1"/>
    <property type="match status" value="1"/>
</dbReference>
<name>A0A919JQ89_9ACTN</name>
<dbReference type="PANTHER" id="PTHR30204:SF69">
    <property type="entry name" value="MERR-FAMILY TRANSCRIPTIONAL REGULATOR"/>
    <property type="match status" value="1"/>
</dbReference>
<dbReference type="InterPro" id="IPR047057">
    <property type="entry name" value="MerR_fam"/>
</dbReference>
<evidence type="ECO:0000259" key="6">
    <source>
        <dbReference type="PROSITE" id="PS50937"/>
    </source>
</evidence>
<dbReference type="PROSITE" id="PS50937">
    <property type="entry name" value="HTH_MERR_2"/>
    <property type="match status" value="2"/>
</dbReference>
<evidence type="ECO:0000256" key="1">
    <source>
        <dbReference type="ARBA" id="ARBA00022491"/>
    </source>
</evidence>
<organism evidence="7 8">
    <name type="scientific">Paractinoplanes rishiriensis</name>
    <dbReference type="NCBI Taxonomy" id="1050105"/>
    <lineage>
        <taxon>Bacteria</taxon>
        <taxon>Bacillati</taxon>
        <taxon>Actinomycetota</taxon>
        <taxon>Actinomycetes</taxon>
        <taxon>Micromonosporales</taxon>
        <taxon>Micromonosporaceae</taxon>
        <taxon>Paractinoplanes</taxon>
    </lineage>
</organism>
<evidence type="ECO:0000256" key="4">
    <source>
        <dbReference type="ARBA" id="ARBA00023163"/>
    </source>
</evidence>
<keyword evidence="3" id="KW-0238">DNA-binding</keyword>
<keyword evidence="2" id="KW-0805">Transcription regulation</keyword>